<dbReference type="Proteomes" id="UP000273044">
    <property type="component" value="Chromosome"/>
</dbReference>
<organism evidence="1 2">
    <name type="scientific">Arachnia propionica</name>
    <dbReference type="NCBI Taxonomy" id="1750"/>
    <lineage>
        <taxon>Bacteria</taxon>
        <taxon>Bacillati</taxon>
        <taxon>Actinomycetota</taxon>
        <taxon>Actinomycetes</taxon>
        <taxon>Propionibacteriales</taxon>
        <taxon>Propionibacteriaceae</taxon>
        <taxon>Arachnia</taxon>
    </lineage>
</organism>
<proteinExistence type="predicted"/>
<dbReference type="AlphaFoldDB" id="A0A3S4VKK5"/>
<evidence type="ECO:0000313" key="2">
    <source>
        <dbReference type="Proteomes" id="UP000273044"/>
    </source>
</evidence>
<keyword evidence="2" id="KW-1185">Reference proteome</keyword>
<name>A0A3S4VKK5_9ACTN</name>
<accession>A0A3S4VKK5</accession>
<protein>
    <submittedName>
        <fullName evidence="1">Uncharacterized protein</fullName>
    </submittedName>
</protein>
<gene>
    <name evidence="1" type="ORF">NCTC12967_02501</name>
</gene>
<reference evidence="1 2" key="1">
    <citation type="submission" date="2018-12" db="EMBL/GenBank/DDBJ databases">
        <authorList>
            <consortium name="Pathogen Informatics"/>
        </authorList>
    </citation>
    <scope>NUCLEOTIDE SEQUENCE [LARGE SCALE GENOMIC DNA]</scope>
    <source>
        <strain evidence="1 2">NCTC12967</strain>
    </source>
</reference>
<dbReference type="EMBL" id="LR134406">
    <property type="protein sequence ID" value="VEH71184.1"/>
    <property type="molecule type" value="Genomic_DNA"/>
</dbReference>
<sequence>MNGMMTAVFVASSVSSVALKSSTFLAIALIASSNPIVGLSIKIGYRADAARHFSG</sequence>
<evidence type="ECO:0000313" key="1">
    <source>
        <dbReference type="EMBL" id="VEH71184.1"/>
    </source>
</evidence>